<dbReference type="PRINTS" id="PR01052">
    <property type="entry name" value="MTABOTROPC2R"/>
</dbReference>
<evidence type="ECO:0000256" key="6">
    <source>
        <dbReference type="ARBA" id="ARBA00022676"/>
    </source>
</evidence>
<dbReference type="Gene3D" id="2.20.140.10">
    <property type="entry name" value="WGR domain"/>
    <property type="match status" value="1"/>
</dbReference>
<gene>
    <name evidence="39" type="ORF">D5F01_LYC03112</name>
</gene>
<dbReference type="InterPro" id="IPR028082">
    <property type="entry name" value="Peripla_BP_I"/>
</dbReference>
<comment type="caution">
    <text evidence="39">The sequence shown here is derived from an EMBL/GenBank/DDBJ whole genome shotgun (WGS) entry which is preliminary data.</text>
</comment>
<keyword evidence="22" id="KW-1015">Disulfide bond</keyword>
<dbReference type="InterPro" id="IPR001828">
    <property type="entry name" value="ANF_lig-bd_rcpt"/>
</dbReference>
<evidence type="ECO:0000259" key="36">
    <source>
        <dbReference type="PROSITE" id="PS51059"/>
    </source>
</evidence>
<dbReference type="InterPro" id="IPR004102">
    <property type="entry name" value="Poly(ADP-ribose)pol_reg_dom"/>
</dbReference>
<evidence type="ECO:0000259" key="38">
    <source>
        <dbReference type="PROSITE" id="PS51977"/>
    </source>
</evidence>
<dbReference type="PROSITE" id="PS00980">
    <property type="entry name" value="G_PROTEIN_RECEP_F3_2"/>
    <property type="match status" value="1"/>
</dbReference>
<evidence type="ECO:0000256" key="14">
    <source>
        <dbReference type="ARBA" id="ARBA00022771"/>
    </source>
</evidence>
<keyword evidence="19" id="KW-0297">G-protein coupled receptor</keyword>
<evidence type="ECO:0000256" key="12">
    <source>
        <dbReference type="ARBA" id="ARBA00022737"/>
    </source>
</evidence>
<evidence type="ECO:0000256" key="32">
    <source>
        <dbReference type="RuleBase" id="RU362114"/>
    </source>
</evidence>
<evidence type="ECO:0000256" key="11">
    <source>
        <dbReference type="ARBA" id="ARBA00022729"/>
    </source>
</evidence>
<keyword evidence="25" id="KW-0807">Transducer</keyword>
<evidence type="ECO:0000256" key="1">
    <source>
        <dbReference type="ARBA" id="ARBA00004123"/>
    </source>
</evidence>
<dbReference type="CDD" id="cd01437">
    <property type="entry name" value="parp_like"/>
    <property type="match status" value="1"/>
</dbReference>
<evidence type="ECO:0000256" key="34">
    <source>
        <dbReference type="SAM" id="SignalP"/>
    </source>
</evidence>
<keyword evidence="15" id="KW-0862">Zinc</keyword>
<dbReference type="SUPFAM" id="SSF53822">
    <property type="entry name" value="Periplasmic binding protein-like I"/>
    <property type="match status" value="1"/>
</dbReference>
<dbReference type="PROSITE" id="PS00981">
    <property type="entry name" value="G_PROTEIN_RECEP_F3_3"/>
    <property type="match status" value="1"/>
</dbReference>
<keyword evidence="13" id="KW-0013">ADP-ribosylation</keyword>
<dbReference type="Pfam" id="PF05406">
    <property type="entry name" value="WGR"/>
    <property type="match status" value="1"/>
</dbReference>
<protein>
    <recommendedName>
        <fullName evidence="32">Poly [ADP-ribose] polymerase</fullName>
        <shortName evidence="32">PARP</shortName>
        <ecNumber evidence="32">2.4.2.-</ecNumber>
    </recommendedName>
</protein>
<dbReference type="GO" id="GO:0005886">
    <property type="term" value="C:plasma membrane"/>
    <property type="evidence" value="ECO:0007669"/>
    <property type="project" value="UniProtKB-SubCell"/>
</dbReference>
<accession>A0A6G0J4B1</accession>
<evidence type="ECO:0000256" key="29">
    <source>
        <dbReference type="ARBA" id="ARBA00033987"/>
    </source>
</evidence>
<dbReference type="InterPro" id="IPR036930">
    <property type="entry name" value="WGR_dom_sf"/>
</dbReference>
<evidence type="ECO:0000256" key="7">
    <source>
        <dbReference type="ARBA" id="ARBA00022679"/>
    </source>
</evidence>
<evidence type="ECO:0000313" key="39">
    <source>
        <dbReference type="EMBL" id="KAE8298609.1"/>
    </source>
</evidence>
<feature type="domain" description="WGR" evidence="38">
    <location>
        <begin position="946"/>
        <end position="1036"/>
    </location>
</feature>
<keyword evidence="14" id="KW-0863">Zinc-finger</keyword>
<organism evidence="39 40">
    <name type="scientific">Larimichthys crocea</name>
    <name type="common">Large yellow croaker</name>
    <name type="synonym">Pseudosciaena crocea</name>
    <dbReference type="NCBI Taxonomy" id="215358"/>
    <lineage>
        <taxon>Eukaryota</taxon>
        <taxon>Metazoa</taxon>
        <taxon>Chordata</taxon>
        <taxon>Craniata</taxon>
        <taxon>Vertebrata</taxon>
        <taxon>Euteleostomi</taxon>
        <taxon>Actinopterygii</taxon>
        <taxon>Neopterygii</taxon>
        <taxon>Teleostei</taxon>
        <taxon>Neoteleostei</taxon>
        <taxon>Acanthomorphata</taxon>
        <taxon>Eupercaria</taxon>
        <taxon>Sciaenidae</taxon>
        <taxon>Larimichthys</taxon>
    </lineage>
</organism>
<proteinExistence type="inferred from homology"/>
<evidence type="ECO:0000256" key="18">
    <source>
        <dbReference type="ARBA" id="ARBA00023027"/>
    </source>
</evidence>
<dbReference type="FunFam" id="3.40.50.2300:FF:000029">
    <property type="entry name" value="Metabotropic glutamate receptor 3"/>
    <property type="match status" value="1"/>
</dbReference>
<dbReference type="Pfam" id="PF07562">
    <property type="entry name" value="NCD3G"/>
    <property type="match status" value="1"/>
</dbReference>
<feature type="transmembrane region" description="Helical" evidence="33">
    <location>
        <begin position="750"/>
        <end position="769"/>
    </location>
</feature>
<keyword evidence="7 32" id="KW-0808">Transferase</keyword>
<dbReference type="SMART" id="SM00773">
    <property type="entry name" value="WGR"/>
    <property type="match status" value="1"/>
</dbReference>
<evidence type="ECO:0000256" key="5">
    <source>
        <dbReference type="ARBA" id="ARBA00022475"/>
    </source>
</evidence>
<keyword evidence="5" id="KW-1003">Cell membrane</keyword>
<keyword evidence="16 33" id="KW-1133">Transmembrane helix</keyword>
<dbReference type="InterPro" id="IPR011500">
    <property type="entry name" value="GPCR_3_9-Cys_dom"/>
</dbReference>
<dbReference type="PROSITE" id="PS51977">
    <property type="entry name" value="WGR"/>
    <property type="match status" value="1"/>
</dbReference>
<dbReference type="GO" id="GO:0004930">
    <property type="term" value="F:G protein-coupled receptor activity"/>
    <property type="evidence" value="ECO:0007669"/>
    <property type="project" value="UniProtKB-KW"/>
</dbReference>
<dbReference type="InterPro" id="IPR012317">
    <property type="entry name" value="Poly(ADP-ribose)pol_cat_dom"/>
</dbReference>
<feature type="chain" id="PRO_5026014760" description="Poly [ADP-ribose] polymerase" evidence="34">
    <location>
        <begin position="35"/>
        <end position="1415"/>
    </location>
</feature>
<dbReference type="GO" id="GO:0016779">
    <property type="term" value="F:nucleotidyltransferase activity"/>
    <property type="evidence" value="ECO:0007669"/>
    <property type="project" value="UniProtKB-KW"/>
</dbReference>
<dbReference type="GO" id="GO:0007216">
    <property type="term" value="P:G protein-coupled glutamate receptor signaling pathway"/>
    <property type="evidence" value="ECO:0007669"/>
    <property type="project" value="UniProtKB-ARBA"/>
</dbReference>
<evidence type="ECO:0000256" key="13">
    <source>
        <dbReference type="ARBA" id="ARBA00022765"/>
    </source>
</evidence>
<evidence type="ECO:0000256" key="26">
    <source>
        <dbReference type="ARBA" id="ARBA00023242"/>
    </source>
</evidence>
<evidence type="ECO:0000256" key="19">
    <source>
        <dbReference type="ARBA" id="ARBA00023040"/>
    </source>
</evidence>
<dbReference type="GO" id="GO:0003677">
    <property type="term" value="F:DNA binding"/>
    <property type="evidence" value="ECO:0007669"/>
    <property type="project" value="UniProtKB-KW"/>
</dbReference>
<keyword evidence="40" id="KW-1185">Reference proteome</keyword>
<dbReference type="PROSITE" id="PS51059">
    <property type="entry name" value="PARP_CATALYTIC"/>
    <property type="match status" value="1"/>
</dbReference>
<keyword evidence="27" id="KW-0966">Cell projection</keyword>
<comment type="similarity">
    <text evidence="4">Belongs to the G-protein coupled receptor 3 family.</text>
</comment>
<evidence type="ECO:0000256" key="4">
    <source>
        <dbReference type="ARBA" id="ARBA00007242"/>
    </source>
</evidence>
<feature type="domain" description="G-protein coupled receptors family 3 profile" evidence="35">
    <location>
        <begin position="589"/>
        <end position="855"/>
    </location>
</feature>
<keyword evidence="10" id="KW-0479">Metal-binding</keyword>
<dbReference type="InterPro" id="IPR001458">
    <property type="entry name" value="GPCR_3_mGluR2"/>
</dbReference>
<feature type="transmembrane region" description="Helical" evidence="33">
    <location>
        <begin position="818"/>
        <end position="841"/>
    </location>
</feature>
<comment type="similarity">
    <text evidence="28">Belongs to the ARTD/PARP family.</text>
</comment>
<dbReference type="SUPFAM" id="SSF47587">
    <property type="entry name" value="Domain of poly(ADP-ribose) polymerase"/>
    <property type="match status" value="1"/>
</dbReference>
<evidence type="ECO:0000256" key="3">
    <source>
        <dbReference type="ARBA" id="ARBA00004651"/>
    </source>
</evidence>
<evidence type="ECO:0000256" key="23">
    <source>
        <dbReference type="ARBA" id="ARBA00023170"/>
    </source>
</evidence>
<evidence type="ECO:0000256" key="21">
    <source>
        <dbReference type="ARBA" id="ARBA00023136"/>
    </source>
</evidence>
<evidence type="ECO:0000256" key="9">
    <source>
        <dbReference type="ARBA" id="ARBA00022695"/>
    </source>
</evidence>
<feature type="transmembrane region" description="Helical" evidence="33">
    <location>
        <begin position="695"/>
        <end position="722"/>
    </location>
</feature>
<keyword evidence="17" id="KW-0770">Synapse</keyword>
<feature type="domain" description="PARP alpha-helical" evidence="37">
    <location>
        <begin position="1067"/>
        <end position="1184"/>
    </location>
</feature>
<dbReference type="GO" id="GO:0045202">
    <property type="term" value="C:synapse"/>
    <property type="evidence" value="ECO:0007669"/>
    <property type="project" value="UniProtKB-SubCell"/>
</dbReference>
<feature type="transmembrane region" description="Helical" evidence="33">
    <location>
        <begin position="781"/>
        <end position="798"/>
    </location>
</feature>
<evidence type="ECO:0000256" key="20">
    <source>
        <dbReference type="ARBA" id="ARBA00023125"/>
    </source>
</evidence>
<keyword evidence="9" id="KW-0548">Nucleotidyltransferase</keyword>
<evidence type="ECO:0000259" key="35">
    <source>
        <dbReference type="PROSITE" id="PS50259"/>
    </source>
</evidence>
<dbReference type="PROSITE" id="PS50259">
    <property type="entry name" value="G_PROTEIN_RECEP_F3_4"/>
    <property type="match status" value="1"/>
</dbReference>
<evidence type="ECO:0000256" key="2">
    <source>
        <dbReference type="ARBA" id="ARBA00004279"/>
    </source>
</evidence>
<reference evidence="39 40" key="1">
    <citation type="submission" date="2019-07" db="EMBL/GenBank/DDBJ databases">
        <title>Chromosome genome assembly for large yellow croaker.</title>
        <authorList>
            <person name="Xiao S."/>
        </authorList>
    </citation>
    <scope>NUCLEOTIDE SEQUENCE [LARGE SCALE GENOMIC DNA]</scope>
    <source>
        <strain evidence="39">JMULYC20181020</strain>
        <tissue evidence="39">Muscle</tissue>
    </source>
</reference>
<keyword evidence="26" id="KW-0539">Nucleus</keyword>
<dbReference type="InterPro" id="IPR008893">
    <property type="entry name" value="WGR_domain"/>
</dbReference>
<dbReference type="PROSITE" id="PS00979">
    <property type="entry name" value="G_PROTEIN_RECEP_F3_1"/>
    <property type="match status" value="1"/>
</dbReference>
<dbReference type="FunFam" id="3.90.228.10:FF:000009">
    <property type="entry name" value="Poly [ADP-ribose] polymerase"/>
    <property type="match status" value="1"/>
</dbReference>
<keyword evidence="21 33" id="KW-0472">Membrane</keyword>
<sequence>MSLGKSPVLGVRPVPRPLWLSHLSLLCLCVSLFAQAPQGLPVVGYNTDSKREITLDGDLMIGGLFPVHQKGEGAEDCGKINAQRGIQRLEAMLLALDEINKDDRILPGIRLGAHILDTCSKDTYALEQSLEFVRASLTKVDDSEYTCPDGSYAIHDDVPLAISGVIGGSYSDVSIQVANLLRLFQIPQISYASTSAKLSDKTRYDYFARTVPPDFYQAKAMAEILRYFNWTYVSTVASEGDYGETGIDAFQQEARAHQICIATSAKVSRSMNRWSYENVIRSLQQKSNAKVVILFTRSEDARELLVAANRMNVTFTWVASDGWGAQESVVRGSEAVADGAFTIELASYPIPQFNDYFTALHPYNNTRNPWFREFWENQFQCSLHDLGCGKHSLREIPFQPESKIMFVVNAVYAMAAALHNMRQALCPNSTKVCDALKPGNGRKFYRDYILKVKFEAPFRPPDTENVVRFDSFGDSLGRYNIFHYHKEGGRYVYQKVGYWAQSLILNTSLIPWAGQVALTSQCSDPCRKNEVKSMQPGDVCCWICIPCQPYQYLQDEFTCADCSFGQWPLANLTGCYDLPEEYIRYEDAWAIGPVTISCLGMMCTLFVIGLFLKHNETPVVKASGRELSYILLLGVLMCYSMTFIYIAKPSTAVCTLRRLGLGTSFAVCYSALLTKTNRIARIFSGVKDGAQRPRFISPASQVAICGALISCQLVVVVVWLLVEAPGVRKEVSPERRDVVTLKCNSKDSSMLMSLTYNCILIILCTVYAFKTRKCPENFNEAKFIGFTMYTTCIIWLAFQPIFYVTASDYRVQTTTMCISVSLSGSVVLGCLFAPKVHIILFQPQKNVSTLRVATTRFSVTTGPGSSFSQASASNVVPTVCNGREFKRIMAPKRRAASAAKAGGKKAKEETPKAKDAFTSAKEALLAAGPQVKGKRKVDEMCQVARSAEVYEDYDCMLNQTNIGNNNNKFYVIQVLSEKASYFLWNRWGRVGESGQNKLTKYGKPEDAIKDFEKKFKDKTKNNWSDRLNFVSHPGKYTLIEVDGEQDAEVKVDSVDGKSVRVTKNVLPCTLDDATKSLIELIFSNDMFKEAMECMNLDIKKMPLGKLSKMQIAKGFEVLEEIEAAMKQKKTSARLQELSSKFFTTVPHNFGRNRPPTINTQEIIDQKKEMLMVLADIELAQTLKSETENALEDTIETVPHTLDQDYKSLNCSLTLMDKSSEMFKIIEKYLKTTSGGYCNPKIINVWEVDRETEGERFSENDSLENRRLLWHGTNIAVVAAILKSGLRIMPHSGGRVGRGIYFASENSKSAGYVRTSKNTGVMFLSEVALGRENTITKDNASLKKAPSGYDSVVARGSVEPDPSKDIFITLEGKKVAVPQGKPIDQPQFSDSHFCNSEYLIYKESQCRLRYLLELNM</sequence>
<dbReference type="Pfam" id="PF00644">
    <property type="entry name" value="PARP"/>
    <property type="match status" value="1"/>
</dbReference>
<dbReference type="FunFam" id="2.10.50.30:FF:000001">
    <property type="entry name" value="metabotropic glutamate receptor 1"/>
    <property type="match status" value="1"/>
</dbReference>
<dbReference type="FunFam" id="2.20.140.10:FF:000001">
    <property type="entry name" value="Poly [ADP-ribose] polymerase"/>
    <property type="match status" value="1"/>
</dbReference>
<dbReference type="CDD" id="cd15447">
    <property type="entry name" value="7tmC_mGluR2"/>
    <property type="match status" value="1"/>
</dbReference>
<dbReference type="InterPro" id="IPR036616">
    <property type="entry name" value="Poly(ADP-ribose)pol_reg_dom_sf"/>
</dbReference>
<dbReference type="FunFam" id="1.20.142.10:FF:000002">
    <property type="entry name" value="Poly [ADP-ribose] polymerase"/>
    <property type="match status" value="1"/>
</dbReference>
<dbReference type="SUPFAM" id="SSF56399">
    <property type="entry name" value="ADP-ribosylation"/>
    <property type="match status" value="1"/>
</dbReference>
<comment type="function">
    <text evidence="31">Dimeric G protein-coupled receptor which is activated by the excitatory neurotransmitter L-glutamate. Plays critical roles in modulating synaptic transmission and neuronal excitability. Upon activation by glutamate, inhibits presynaptic calcium channels, reducing further glutamate release and dampening excitatory signaling. Mechanistically, ligand binding causes a conformation change that triggers signaling via guanine nucleotide-binding proteins (G proteins) and modulates the activity of down-stream effectors, such as adenylate cyclase. May mediate suppression of neurotransmission or may be involved in synaptogenesis or synaptic stabilization.</text>
</comment>
<feature type="domain" description="PARP catalytic" evidence="36">
    <location>
        <begin position="1199"/>
        <end position="1415"/>
    </location>
</feature>
<evidence type="ECO:0000256" key="27">
    <source>
        <dbReference type="ARBA" id="ARBA00023273"/>
    </source>
</evidence>
<dbReference type="Proteomes" id="UP000424527">
    <property type="component" value="Unassembled WGS sequence"/>
</dbReference>
<dbReference type="GO" id="GO:0008270">
    <property type="term" value="F:zinc ion binding"/>
    <property type="evidence" value="ECO:0007669"/>
    <property type="project" value="UniProtKB-KW"/>
</dbReference>
<dbReference type="GO" id="GO:0006281">
    <property type="term" value="P:DNA repair"/>
    <property type="evidence" value="ECO:0007669"/>
    <property type="project" value="UniProtKB-ARBA"/>
</dbReference>
<dbReference type="Pfam" id="PF02877">
    <property type="entry name" value="PARP_reg"/>
    <property type="match status" value="1"/>
</dbReference>
<name>A0A6G0J4B1_LARCR</name>
<evidence type="ECO:0000256" key="25">
    <source>
        <dbReference type="ARBA" id="ARBA00023224"/>
    </source>
</evidence>
<dbReference type="GO" id="GO:0003950">
    <property type="term" value="F:NAD+ poly-ADP-ribosyltransferase activity"/>
    <property type="evidence" value="ECO:0007669"/>
    <property type="project" value="UniProtKB-UniRule"/>
</dbReference>
<evidence type="ECO:0000256" key="15">
    <source>
        <dbReference type="ARBA" id="ARBA00022833"/>
    </source>
</evidence>
<dbReference type="Pfam" id="PF01094">
    <property type="entry name" value="ANF_receptor"/>
    <property type="match status" value="1"/>
</dbReference>
<evidence type="ECO:0000256" key="22">
    <source>
        <dbReference type="ARBA" id="ARBA00023157"/>
    </source>
</evidence>
<comment type="catalytic activity">
    <reaction evidence="29">
        <text>NAD(+) + (ADP-D-ribosyl)n-acceptor = nicotinamide + (ADP-D-ribosyl)n+1-acceptor + H(+).</text>
        <dbReference type="EC" id="2.4.2.30"/>
    </reaction>
</comment>
<keyword evidence="23 39" id="KW-0675">Receptor</keyword>
<evidence type="ECO:0000313" key="40">
    <source>
        <dbReference type="Proteomes" id="UP000424527"/>
    </source>
</evidence>
<keyword evidence="24" id="KW-0325">Glycoprotein</keyword>
<keyword evidence="11 34" id="KW-0732">Signal</keyword>
<feature type="transmembrane region" description="Helical" evidence="33">
    <location>
        <begin position="588"/>
        <end position="612"/>
    </location>
</feature>
<keyword evidence="8 33" id="KW-0812">Transmembrane</keyword>
<dbReference type="EMBL" id="REGW02000003">
    <property type="protein sequence ID" value="KAE8298609.1"/>
    <property type="molecule type" value="Genomic_DNA"/>
</dbReference>
<dbReference type="InterPro" id="IPR038550">
    <property type="entry name" value="GPCR_3_9-Cys_sf"/>
</dbReference>
<dbReference type="PRINTS" id="PR00248">
    <property type="entry name" value="GPCRMGR"/>
</dbReference>
<feature type="signal peptide" evidence="34">
    <location>
        <begin position="1"/>
        <end position="34"/>
    </location>
</feature>
<evidence type="ECO:0000256" key="10">
    <source>
        <dbReference type="ARBA" id="ARBA00022723"/>
    </source>
</evidence>
<evidence type="ECO:0000256" key="28">
    <source>
        <dbReference type="ARBA" id="ARBA00024347"/>
    </source>
</evidence>
<evidence type="ECO:0000256" key="33">
    <source>
        <dbReference type="SAM" id="Phobius"/>
    </source>
</evidence>
<dbReference type="Gene3D" id="1.20.142.10">
    <property type="entry name" value="Poly(ADP-ribose) polymerase, regulatory domain"/>
    <property type="match status" value="1"/>
</dbReference>
<evidence type="ECO:0000256" key="30">
    <source>
        <dbReference type="ARBA" id="ARBA00034103"/>
    </source>
</evidence>
<dbReference type="InterPro" id="IPR000162">
    <property type="entry name" value="GPCR_3_mtglu_rcpt"/>
</dbReference>
<evidence type="ECO:0000256" key="17">
    <source>
        <dbReference type="ARBA" id="ARBA00023018"/>
    </source>
</evidence>
<dbReference type="PROSITE" id="PS51060">
    <property type="entry name" value="PARP_ALPHA_HD"/>
    <property type="match status" value="1"/>
</dbReference>
<comment type="subcellular location">
    <subcellularLocation>
        <location evidence="3">Cell membrane</location>
        <topology evidence="3">Multi-pass membrane protein</topology>
    </subcellularLocation>
    <subcellularLocation>
        <location evidence="2">Cell projection</location>
        <location evidence="2">Dendrite</location>
    </subcellularLocation>
    <subcellularLocation>
        <location evidence="1">Nucleus</location>
    </subcellularLocation>
    <subcellularLocation>
        <location evidence="30">Synapse</location>
    </subcellularLocation>
</comment>
<keyword evidence="20" id="KW-0238">DNA-binding</keyword>
<dbReference type="GO" id="GO:0005634">
    <property type="term" value="C:nucleus"/>
    <property type="evidence" value="ECO:0007669"/>
    <property type="project" value="UniProtKB-SubCell"/>
</dbReference>
<evidence type="ECO:0000256" key="24">
    <source>
        <dbReference type="ARBA" id="ARBA00023180"/>
    </source>
</evidence>
<dbReference type="Gene3D" id="3.40.50.2300">
    <property type="match status" value="2"/>
</dbReference>
<dbReference type="InterPro" id="IPR017979">
    <property type="entry name" value="GPCR_3_CS"/>
</dbReference>
<evidence type="ECO:0000256" key="16">
    <source>
        <dbReference type="ARBA" id="ARBA00022989"/>
    </source>
</evidence>
<dbReference type="InterPro" id="IPR017978">
    <property type="entry name" value="GPCR_3_C"/>
</dbReference>
<dbReference type="Gene3D" id="2.10.50.30">
    <property type="entry name" value="GPCR, family 3, nine cysteines domain"/>
    <property type="match status" value="1"/>
</dbReference>
<dbReference type="Gene3D" id="3.90.228.10">
    <property type="match status" value="1"/>
</dbReference>
<keyword evidence="18 32" id="KW-0520">NAD</keyword>
<dbReference type="InterPro" id="IPR000337">
    <property type="entry name" value="GPCR_3"/>
</dbReference>
<keyword evidence="12" id="KW-0677">Repeat</keyword>
<dbReference type="FunFam" id="3.40.50.2300:FF:001113">
    <property type="match status" value="1"/>
</dbReference>
<dbReference type="SUPFAM" id="SSF142921">
    <property type="entry name" value="WGR domain-like"/>
    <property type="match status" value="1"/>
</dbReference>
<dbReference type="EC" id="2.4.2.-" evidence="32"/>
<keyword evidence="6 32" id="KW-0328">Glycosyltransferase</keyword>
<dbReference type="GO" id="GO:0030425">
    <property type="term" value="C:dendrite"/>
    <property type="evidence" value="ECO:0007669"/>
    <property type="project" value="UniProtKB-SubCell"/>
</dbReference>
<evidence type="ECO:0000256" key="8">
    <source>
        <dbReference type="ARBA" id="ARBA00022692"/>
    </source>
</evidence>
<dbReference type="PRINTS" id="PR00593">
    <property type="entry name" value="MTABOTROPICR"/>
</dbReference>
<evidence type="ECO:0000256" key="31">
    <source>
        <dbReference type="ARBA" id="ARBA00057394"/>
    </source>
</evidence>
<dbReference type="InterPro" id="IPR050726">
    <property type="entry name" value="mGluR"/>
</dbReference>
<dbReference type="Pfam" id="PF00003">
    <property type="entry name" value="7tm_3"/>
    <property type="match status" value="1"/>
</dbReference>
<evidence type="ECO:0000259" key="37">
    <source>
        <dbReference type="PROSITE" id="PS51060"/>
    </source>
</evidence>
<feature type="transmembrane region" description="Helical" evidence="33">
    <location>
        <begin position="627"/>
        <end position="646"/>
    </location>
</feature>
<dbReference type="GO" id="GO:0008066">
    <property type="term" value="F:glutamate receptor activity"/>
    <property type="evidence" value="ECO:0007669"/>
    <property type="project" value="UniProtKB-ARBA"/>
</dbReference>
<dbReference type="PANTHER" id="PTHR24060">
    <property type="entry name" value="METABOTROPIC GLUTAMATE RECEPTOR"/>
    <property type="match status" value="1"/>
</dbReference>